<accession>A0A0V0GW82</accession>
<keyword evidence="1" id="KW-0812">Transmembrane</keyword>
<proteinExistence type="predicted"/>
<reference evidence="2" key="1">
    <citation type="submission" date="2015-12" db="EMBL/GenBank/DDBJ databases">
        <title>Gene expression during late stages of embryo sac development: a critical building block for successful pollen-pistil interactions.</title>
        <authorList>
            <person name="Liu Y."/>
            <person name="Joly V."/>
            <person name="Sabar M."/>
            <person name="Matton D.P."/>
        </authorList>
    </citation>
    <scope>NUCLEOTIDE SEQUENCE</scope>
</reference>
<name>A0A0V0GW82_SOLCH</name>
<organism evidence="2">
    <name type="scientific">Solanum chacoense</name>
    <name type="common">Chaco potato</name>
    <dbReference type="NCBI Taxonomy" id="4108"/>
    <lineage>
        <taxon>Eukaryota</taxon>
        <taxon>Viridiplantae</taxon>
        <taxon>Streptophyta</taxon>
        <taxon>Embryophyta</taxon>
        <taxon>Tracheophyta</taxon>
        <taxon>Spermatophyta</taxon>
        <taxon>Magnoliopsida</taxon>
        <taxon>eudicotyledons</taxon>
        <taxon>Gunneridae</taxon>
        <taxon>Pentapetalae</taxon>
        <taxon>asterids</taxon>
        <taxon>lamiids</taxon>
        <taxon>Solanales</taxon>
        <taxon>Solanaceae</taxon>
        <taxon>Solanoideae</taxon>
        <taxon>Solaneae</taxon>
        <taxon>Solanum</taxon>
    </lineage>
</organism>
<keyword evidence="1" id="KW-1133">Transmembrane helix</keyword>
<feature type="transmembrane region" description="Helical" evidence="1">
    <location>
        <begin position="37"/>
        <end position="56"/>
    </location>
</feature>
<keyword evidence="1" id="KW-0472">Membrane</keyword>
<protein>
    <submittedName>
        <fullName evidence="2">Putative ovule protein</fullName>
    </submittedName>
</protein>
<dbReference type="AlphaFoldDB" id="A0A0V0GW82"/>
<dbReference type="EMBL" id="GEDG01029613">
    <property type="protein sequence ID" value="JAP12431.1"/>
    <property type="molecule type" value="Transcribed_RNA"/>
</dbReference>
<evidence type="ECO:0000313" key="2">
    <source>
        <dbReference type="EMBL" id="JAP12431.1"/>
    </source>
</evidence>
<sequence>MHFKTNCDYPLSSCLYLAKCCTLKVVSLCSNIRSVKLSLFGQSMLIITFRLIIIVVHQMKN</sequence>
<evidence type="ECO:0000256" key="1">
    <source>
        <dbReference type="SAM" id="Phobius"/>
    </source>
</evidence>